<dbReference type="GO" id="GO:0000906">
    <property type="term" value="F:6,7-dimethyl-8-ribityllumazine synthase activity"/>
    <property type="evidence" value="ECO:0007669"/>
    <property type="project" value="UniProtKB-EC"/>
</dbReference>
<feature type="region of interest" description="Disordered" evidence="1">
    <location>
        <begin position="1"/>
        <end position="69"/>
    </location>
</feature>
<feature type="non-terminal residue" evidence="2">
    <location>
        <position position="162"/>
    </location>
</feature>
<name>A0A6J4I2Q2_9PROT</name>
<organism evidence="2">
    <name type="scientific">uncultured Acetobacteraceae bacterium</name>
    <dbReference type="NCBI Taxonomy" id="169975"/>
    <lineage>
        <taxon>Bacteria</taxon>
        <taxon>Pseudomonadati</taxon>
        <taxon>Pseudomonadota</taxon>
        <taxon>Alphaproteobacteria</taxon>
        <taxon>Acetobacterales</taxon>
        <taxon>Acetobacteraceae</taxon>
        <taxon>environmental samples</taxon>
    </lineage>
</organism>
<evidence type="ECO:0000313" key="2">
    <source>
        <dbReference type="EMBL" id="CAA9238689.1"/>
    </source>
</evidence>
<reference evidence="2" key="1">
    <citation type="submission" date="2020-02" db="EMBL/GenBank/DDBJ databases">
        <authorList>
            <person name="Meier V. D."/>
        </authorList>
    </citation>
    <scope>NUCLEOTIDE SEQUENCE</scope>
    <source>
        <strain evidence="2">AVDCRST_MAG04</strain>
    </source>
</reference>
<dbReference type="EC" id="2.5.1.78" evidence="2"/>
<proteinExistence type="predicted"/>
<feature type="non-terminal residue" evidence="2">
    <location>
        <position position="1"/>
    </location>
</feature>
<dbReference type="AlphaFoldDB" id="A0A6J4I2Q2"/>
<gene>
    <name evidence="2" type="ORF">AVDCRST_MAG04-1492</name>
</gene>
<evidence type="ECO:0000256" key="1">
    <source>
        <dbReference type="SAM" id="MobiDB-lite"/>
    </source>
</evidence>
<protein>
    <submittedName>
        <fullName evidence="2">6,7-dimethyl-8-ribityllumazine synthase</fullName>
        <ecNumber evidence="2">2.5.1.78</ecNumber>
    </submittedName>
</protein>
<sequence>EHHRRGFAGDARRPGGAAAPAGHPGAVLRAGGGRHARRSRARVRRRGRERRRRGRGRRLRAAGGAPHGVAVADRFALRRLPRPRLRGARRDRPLSVHLRCGLPGRDGRGDRDRRRHRLRPADGRYPAAGGGPLGREPDEQGRRSGAGLARPSGAPPTLEFGV</sequence>
<feature type="compositionally biased region" description="Basic residues" evidence="1">
    <location>
        <begin position="32"/>
        <end position="60"/>
    </location>
</feature>
<accession>A0A6J4I2Q2</accession>
<dbReference type="EMBL" id="CADCTL010000104">
    <property type="protein sequence ID" value="CAA9238689.1"/>
    <property type="molecule type" value="Genomic_DNA"/>
</dbReference>
<feature type="region of interest" description="Disordered" evidence="1">
    <location>
        <begin position="81"/>
        <end position="162"/>
    </location>
</feature>
<keyword evidence="2" id="KW-0808">Transferase</keyword>
<feature type="compositionally biased region" description="Low complexity" evidence="1">
    <location>
        <begin position="14"/>
        <end position="29"/>
    </location>
</feature>